<gene>
    <name evidence="2" type="ORF">F4Y60_05530</name>
</gene>
<sequence length="395" mass="42476">MRSLSDAGAPLLPLSGVRVIDFTQVMLGPCATQMLGDFGADVIKIERQGSGDLSRQFFGGASKEDQNNVVFGSLNRNKRSVVIDMKSEAGLKAIHELVRTADVVVDNFRAGVMKRLSLGYEALSAINPGIICASGTGFGSTGPYAHKGGQDVLAQALTGVMEKTSDPSVPRSIYPTTLCDYTAGMHLVQGVLAALLQRERTGRGQKVRVSLYDSMIAMQMQEAAQWNAHGEVLNWAAMPLTGLFETTDGALVIVGAFKANPLQDICSALEIEDLSLEYPDLASHRNAKAHLHKRFQTVLATDTTEHWLARLEAHDLLCAPVRDLGAALKDPQTAINEMLVSIQTPCHGPVEFVGSPVHLSDAPLIVRHNPPLLGEHTEDVLEELAATAPSRELAQ</sequence>
<dbReference type="InterPro" id="IPR023606">
    <property type="entry name" value="CoA-Trfase_III_dom_1_sf"/>
</dbReference>
<accession>A0A6B0Y0W5</accession>
<evidence type="ECO:0000313" key="2">
    <source>
        <dbReference type="EMBL" id="MXY33542.1"/>
    </source>
</evidence>
<dbReference type="Gene3D" id="3.40.50.10540">
    <property type="entry name" value="Crotonobetainyl-coa:carnitine coa-transferase, domain 1"/>
    <property type="match status" value="1"/>
</dbReference>
<dbReference type="Gene3D" id="3.30.1540.10">
    <property type="entry name" value="formyl-coa transferase, domain 3"/>
    <property type="match status" value="1"/>
</dbReference>
<dbReference type="GO" id="GO:0008410">
    <property type="term" value="F:CoA-transferase activity"/>
    <property type="evidence" value="ECO:0007669"/>
    <property type="project" value="TreeGrafter"/>
</dbReference>
<name>A0A6B0Y0W5_9RHOB</name>
<dbReference type="SUPFAM" id="SSF89796">
    <property type="entry name" value="CoA-transferase family III (CaiB/BaiF)"/>
    <property type="match status" value="1"/>
</dbReference>
<dbReference type="InterPro" id="IPR003673">
    <property type="entry name" value="CoA-Trfase_fam_III"/>
</dbReference>
<dbReference type="AlphaFoldDB" id="A0A6B0Y0W5"/>
<dbReference type="EMBL" id="VXRY01000224">
    <property type="protein sequence ID" value="MXY33542.1"/>
    <property type="molecule type" value="Genomic_DNA"/>
</dbReference>
<evidence type="ECO:0000256" key="1">
    <source>
        <dbReference type="ARBA" id="ARBA00022679"/>
    </source>
</evidence>
<organism evidence="2">
    <name type="scientific">Boseongicola sp. SB0664_bin_43</name>
    <dbReference type="NCBI Taxonomy" id="2604844"/>
    <lineage>
        <taxon>Bacteria</taxon>
        <taxon>Pseudomonadati</taxon>
        <taxon>Pseudomonadota</taxon>
        <taxon>Alphaproteobacteria</taxon>
        <taxon>Rhodobacterales</taxon>
        <taxon>Paracoccaceae</taxon>
        <taxon>Boseongicola</taxon>
    </lineage>
</organism>
<reference evidence="2" key="1">
    <citation type="submission" date="2019-09" db="EMBL/GenBank/DDBJ databases">
        <title>Characterisation of the sponge microbiome using genome-centric metagenomics.</title>
        <authorList>
            <person name="Engelberts J.P."/>
            <person name="Robbins S.J."/>
            <person name="De Goeij J.M."/>
            <person name="Aranda M."/>
            <person name="Bell S.C."/>
            <person name="Webster N.S."/>
        </authorList>
    </citation>
    <scope>NUCLEOTIDE SEQUENCE</scope>
    <source>
        <strain evidence="2">SB0664_bin_43</strain>
    </source>
</reference>
<dbReference type="PANTHER" id="PTHR48207:SF3">
    <property type="entry name" value="SUCCINATE--HYDROXYMETHYLGLUTARATE COA-TRANSFERASE"/>
    <property type="match status" value="1"/>
</dbReference>
<proteinExistence type="predicted"/>
<protein>
    <submittedName>
        <fullName evidence="2">CoA transferase</fullName>
    </submittedName>
</protein>
<dbReference type="InterPro" id="IPR044855">
    <property type="entry name" value="CoA-Trfase_III_dom3_sf"/>
</dbReference>
<comment type="caution">
    <text evidence="2">The sequence shown here is derived from an EMBL/GenBank/DDBJ whole genome shotgun (WGS) entry which is preliminary data.</text>
</comment>
<keyword evidence="1 2" id="KW-0808">Transferase</keyword>
<dbReference type="Pfam" id="PF02515">
    <property type="entry name" value="CoA_transf_3"/>
    <property type="match status" value="1"/>
</dbReference>
<dbReference type="InterPro" id="IPR050483">
    <property type="entry name" value="CoA-transferase_III_domain"/>
</dbReference>
<dbReference type="PANTHER" id="PTHR48207">
    <property type="entry name" value="SUCCINATE--HYDROXYMETHYLGLUTARATE COA-TRANSFERASE"/>
    <property type="match status" value="1"/>
</dbReference>